<evidence type="ECO:0000256" key="1">
    <source>
        <dbReference type="ARBA" id="ARBA00001164"/>
    </source>
</evidence>
<evidence type="ECO:0000256" key="7">
    <source>
        <dbReference type="ARBA" id="ARBA00023141"/>
    </source>
</evidence>
<dbReference type="eggNOG" id="COG0135">
    <property type="taxonomic scope" value="Bacteria"/>
</dbReference>
<dbReference type="InterPro" id="IPR013785">
    <property type="entry name" value="Aldolase_TIM"/>
</dbReference>
<dbReference type="CDD" id="cd00405">
    <property type="entry name" value="PRAI"/>
    <property type="match status" value="1"/>
</dbReference>
<keyword evidence="12" id="KW-1185">Reference proteome</keyword>
<dbReference type="EC" id="5.3.1.24" evidence="3 9"/>
<dbReference type="UniPathway" id="UPA00035">
    <property type="reaction ID" value="UER00042"/>
</dbReference>
<evidence type="ECO:0000313" key="12">
    <source>
        <dbReference type="Proteomes" id="UP000006556"/>
    </source>
</evidence>
<accession>A5D4M0</accession>
<dbReference type="InterPro" id="IPR001240">
    <property type="entry name" value="PRAI_dom"/>
</dbReference>
<evidence type="ECO:0000256" key="6">
    <source>
        <dbReference type="ARBA" id="ARBA00022822"/>
    </source>
</evidence>
<keyword evidence="6 9" id="KW-0822">Tryptophan biosynthesis</keyword>
<reference evidence="12" key="1">
    <citation type="journal article" date="2008" name="Genome Res.">
        <title>The genome of Pelotomaculum thermopropionicum reveals niche-associated evolution in anaerobic microbiota.</title>
        <authorList>
            <person name="Kosaka T."/>
            <person name="Kato S."/>
            <person name="Shimoyama T."/>
            <person name="Ishii S."/>
            <person name="Abe T."/>
            <person name="Watanabe K."/>
        </authorList>
    </citation>
    <scope>NUCLEOTIDE SEQUENCE [LARGE SCALE GENOMIC DNA]</scope>
    <source>
        <strain evidence="12">DSM 13744 / JCM 10971 / SI</strain>
    </source>
</reference>
<evidence type="ECO:0000256" key="9">
    <source>
        <dbReference type="HAMAP-Rule" id="MF_00135"/>
    </source>
</evidence>
<evidence type="ECO:0000256" key="8">
    <source>
        <dbReference type="ARBA" id="ARBA00023235"/>
    </source>
</evidence>
<evidence type="ECO:0000313" key="11">
    <source>
        <dbReference type="EMBL" id="BAF58804.1"/>
    </source>
</evidence>
<dbReference type="EMBL" id="AP009389">
    <property type="protein sequence ID" value="BAF58804.1"/>
    <property type="molecule type" value="Genomic_DNA"/>
</dbReference>
<gene>
    <name evidence="11" type="primary">TrpF</name>
    <name evidence="9" type="synonym">trpF</name>
    <name evidence="11" type="ordered locus">PTH_0623</name>
</gene>
<dbReference type="KEGG" id="pth:PTH_0623"/>
<evidence type="ECO:0000256" key="2">
    <source>
        <dbReference type="ARBA" id="ARBA00004664"/>
    </source>
</evidence>
<proteinExistence type="inferred from homology"/>
<dbReference type="Pfam" id="PF00697">
    <property type="entry name" value="PRAI"/>
    <property type="match status" value="1"/>
</dbReference>
<dbReference type="GO" id="GO:0004640">
    <property type="term" value="F:phosphoribosylanthranilate isomerase activity"/>
    <property type="evidence" value="ECO:0007669"/>
    <property type="project" value="UniProtKB-UniRule"/>
</dbReference>
<comment type="pathway">
    <text evidence="2 9">Amino-acid biosynthesis; L-tryptophan biosynthesis; L-tryptophan from chorismate: step 3/5.</text>
</comment>
<dbReference type="PANTHER" id="PTHR42894:SF1">
    <property type="entry name" value="N-(5'-PHOSPHORIBOSYL)ANTHRANILATE ISOMERASE"/>
    <property type="match status" value="1"/>
</dbReference>
<dbReference type="STRING" id="370438.PTH_0623"/>
<dbReference type="HOGENOM" id="CLU_076364_2_1_9"/>
<dbReference type="SUPFAM" id="SSF51366">
    <property type="entry name" value="Ribulose-phoshate binding barrel"/>
    <property type="match status" value="1"/>
</dbReference>
<comment type="similarity">
    <text evidence="9">Belongs to the TrpF family.</text>
</comment>
<name>A5D4M0_PELTS</name>
<dbReference type="GO" id="GO:0000162">
    <property type="term" value="P:L-tryptophan biosynthetic process"/>
    <property type="evidence" value="ECO:0007669"/>
    <property type="project" value="UniProtKB-UniRule"/>
</dbReference>
<evidence type="ECO:0000256" key="3">
    <source>
        <dbReference type="ARBA" id="ARBA00012572"/>
    </source>
</evidence>
<sequence length="236" mass="25008">MKAGCQVKICGITSIEDARLAAGAGADFIGVVVEIGFSPRSLTVEEAKAVFASAPVPAVALVFEMKPERIEHMVLKLKPFAVQFISPEGPDLAGRLKRLQPRLNIWQSLHLPAKAGSSGVSFDEREVLRRVRQCREAGVDAVLFDTAAVLNGVTRLGGTGQTSNWEVAGRLVKASPLPAFLAGGINPANVRQAVEKVRPYGIDLCSGVEKSPGKKCPVKLKALMESLRQAGGTGNV</sequence>
<keyword evidence="8 9" id="KW-0413">Isomerase</keyword>
<feature type="domain" description="N-(5'phosphoribosyl) anthranilate isomerase (PRAI)" evidence="10">
    <location>
        <begin position="7"/>
        <end position="225"/>
    </location>
</feature>
<evidence type="ECO:0000259" key="10">
    <source>
        <dbReference type="Pfam" id="PF00697"/>
    </source>
</evidence>
<dbReference type="AlphaFoldDB" id="A5D4M0"/>
<evidence type="ECO:0000256" key="4">
    <source>
        <dbReference type="ARBA" id="ARBA00022272"/>
    </source>
</evidence>
<organism evidence="11 12">
    <name type="scientific">Pelotomaculum thermopropionicum (strain DSM 13744 / JCM 10971 / SI)</name>
    <dbReference type="NCBI Taxonomy" id="370438"/>
    <lineage>
        <taxon>Bacteria</taxon>
        <taxon>Bacillati</taxon>
        <taxon>Bacillota</taxon>
        <taxon>Clostridia</taxon>
        <taxon>Eubacteriales</taxon>
        <taxon>Desulfotomaculaceae</taxon>
        <taxon>Pelotomaculum</taxon>
    </lineage>
</organism>
<dbReference type="Gene3D" id="3.20.20.70">
    <property type="entry name" value="Aldolase class I"/>
    <property type="match status" value="1"/>
</dbReference>
<comment type="catalytic activity">
    <reaction evidence="1 9">
        <text>N-(5-phospho-beta-D-ribosyl)anthranilate = 1-(2-carboxyphenylamino)-1-deoxy-D-ribulose 5-phosphate</text>
        <dbReference type="Rhea" id="RHEA:21540"/>
        <dbReference type="ChEBI" id="CHEBI:18277"/>
        <dbReference type="ChEBI" id="CHEBI:58613"/>
        <dbReference type="EC" id="5.3.1.24"/>
    </reaction>
</comment>
<dbReference type="InterPro" id="IPR011060">
    <property type="entry name" value="RibuloseP-bd_barrel"/>
</dbReference>
<dbReference type="InterPro" id="IPR044643">
    <property type="entry name" value="TrpF_fam"/>
</dbReference>
<keyword evidence="5 9" id="KW-0028">Amino-acid biosynthesis</keyword>
<protein>
    <recommendedName>
        <fullName evidence="4 9">N-(5'-phosphoribosyl)anthranilate isomerase</fullName>
        <shortName evidence="9">PRAI</shortName>
        <ecNumber evidence="3 9">5.3.1.24</ecNumber>
    </recommendedName>
</protein>
<keyword evidence="7 9" id="KW-0057">Aromatic amino acid biosynthesis</keyword>
<dbReference type="PANTHER" id="PTHR42894">
    <property type="entry name" value="N-(5'-PHOSPHORIBOSYL)ANTHRANILATE ISOMERASE"/>
    <property type="match status" value="1"/>
</dbReference>
<dbReference type="HAMAP" id="MF_00135">
    <property type="entry name" value="PRAI"/>
    <property type="match status" value="1"/>
</dbReference>
<dbReference type="Proteomes" id="UP000006556">
    <property type="component" value="Chromosome"/>
</dbReference>
<evidence type="ECO:0000256" key="5">
    <source>
        <dbReference type="ARBA" id="ARBA00022605"/>
    </source>
</evidence>